<keyword evidence="7" id="KW-0812">Transmembrane</keyword>
<evidence type="ECO:0000313" key="9">
    <source>
        <dbReference type="EMBL" id="MBP2706177.1"/>
    </source>
</evidence>
<dbReference type="Pfam" id="PF01435">
    <property type="entry name" value="Peptidase_M48"/>
    <property type="match status" value="1"/>
</dbReference>
<evidence type="ECO:0000313" key="10">
    <source>
        <dbReference type="Proteomes" id="UP000674234"/>
    </source>
</evidence>
<dbReference type="GO" id="GO:0046872">
    <property type="term" value="F:metal ion binding"/>
    <property type="evidence" value="ECO:0007669"/>
    <property type="project" value="UniProtKB-KW"/>
</dbReference>
<evidence type="ECO:0000256" key="3">
    <source>
        <dbReference type="ARBA" id="ARBA00022801"/>
    </source>
</evidence>
<sequence>MIMWVVAAGLALLPVVMNGRSAARFASARWTSHHPRAALLTWQAMGVAGGLAAVGVGLVVAVAPLAAVFPHGAHVLGRQIVAGRGLDGLGPAQVVALAWSATLLTWLLAHTVRTAVRVTGEQRRLRLMVGLVADRLDEHDAYVIPDPRPAAYCVPGRRAHVVLSRGALRLLDEPQLRAVLEHERAHAAGRHDLALLPFLACARAFPWLPWARVARQAVPPLLEMLADDRARRRYGDRVLAEALVRMAVPAGEGAGGAPALADVAVLHRVERLTRVRPPGSRWRAVAACAVAAVLLSGPVAVFLAPLLCVTVWRG</sequence>
<organism evidence="9 10">
    <name type="scientific">Microbispora oryzae</name>
    <dbReference type="NCBI Taxonomy" id="2806554"/>
    <lineage>
        <taxon>Bacteria</taxon>
        <taxon>Bacillati</taxon>
        <taxon>Actinomycetota</taxon>
        <taxon>Actinomycetes</taxon>
        <taxon>Streptosporangiales</taxon>
        <taxon>Streptosporangiaceae</taxon>
        <taxon>Microbispora</taxon>
    </lineage>
</organism>
<accession>A0A940WMN7</accession>
<dbReference type="Proteomes" id="UP000674234">
    <property type="component" value="Unassembled WGS sequence"/>
</dbReference>
<keyword evidence="4 6" id="KW-0862">Zinc</keyword>
<evidence type="ECO:0000259" key="8">
    <source>
        <dbReference type="Pfam" id="PF01435"/>
    </source>
</evidence>
<comment type="caution">
    <text evidence="9">The sequence shown here is derived from an EMBL/GenBank/DDBJ whole genome shotgun (WGS) entry which is preliminary data.</text>
</comment>
<gene>
    <name evidence="9" type="ORF">JOL79_20410</name>
</gene>
<dbReference type="EMBL" id="JAFCNB010000011">
    <property type="protein sequence ID" value="MBP2706177.1"/>
    <property type="molecule type" value="Genomic_DNA"/>
</dbReference>
<evidence type="ECO:0000256" key="4">
    <source>
        <dbReference type="ARBA" id="ARBA00022833"/>
    </source>
</evidence>
<dbReference type="PANTHER" id="PTHR34978">
    <property type="entry name" value="POSSIBLE SENSOR-TRANSDUCER PROTEIN BLAR"/>
    <property type="match status" value="1"/>
</dbReference>
<dbReference type="InterPro" id="IPR001915">
    <property type="entry name" value="Peptidase_M48"/>
</dbReference>
<dbReference type="RefSeq" id="WP_210157461.1">
    <property type="nucleotide sequence ID" value="NZ_JAFCNB010000011.1"/>
</dbReference>
<feature type="transmembrane region" description="Helical" evidence="7">
    <location>
        <begin position="44"/>
        <end position="69"/>
    </location>
</feature>
<evidence type="ECO:0000256" key="1">
    <source>
        <dbReference type="ARBA" id="ARBA00022670"/>
    </source>
</evidence>
<feature type="transmembrane region" description="Helical" evidence="7">
    <location>
        <begin position="284"/>
        <end position="312"/>
    </location>
</feature>
<feature type="domain" description="Peptidase M48" evidence="8">
    <location>
        <begin position="137"/>
        <end position="194"/>
    </location>
</feature>
<name>A0A940WMN7_9ACTN</name>
<comment type="cofactor">
    <cofactor evidence="6">
        <name>Zn(2+)</name>
        <dbReference type="ChEBI" id="CHEBI:29105"/>
    </cofactor>
    <text evidence="6">Binds 1 zinc ion per subunit.</text>
</comment>
<keyword evidence="7" id="KW-1133">Transmembrane helix</keyword>
<dbReference type="AlphaFoldDB" id="A0A940WMN7"/>
<dbReference type="GO" id="GO:0006508">
    <property type="term" value="P:proteolysis"/>
    <property type="evidence" value="ECO:0007669"/>
    <property type="project" value="UniProtKB-KW"/>
</dbReference>
<keyword evidence="2" id="KW-0479">Metal-binding</keyword>
<protein>
    <submittedName>
        <fullName evidence="9">M56 family metallopeptidase</fullName>
    </submittedName>
</protein>
<evidence type="ECO:0000256" key="2">
    <source>
        <dbReference type="ARBA" id="ARBA00022723"/>
    </source>
</evidence>
<proteinExistence type="inferred from homology"/>
<dbReference type="Gene3D" id="3.30.2010.10">
    <property type="entry name" value="Metalloproteases ('zincins'), catalytic domain"/>
    <property type="match status" value="1"/>
</dbReference>
<dbReference type="CDD" id="cd07326">
    <property type="entry name" value="M56_BlaR1_MecR1_like"/>
    <property type="match status" value="1"/>
</dbReference>
<dbReference type="InterPro" id="IPR052173">
    <property type="entry name" value="Beta-lactam_resp_regulator"/>
</dbReference>
<keyword evidence="5 6" id="KW-0482">Metalloprotease</keyword>
<dbReference type="PANTHER" id="PTHR34978:SF3">
    <property type="entry name" value="SLR0241 PROTEIN"/>
    <property type="match status" value="1"/>
</dbReference>
<evidence type="ECO:0000256" key="5">
    <source>
        <dbReference type="ARBA" id="ARBA00023049"/>
    </source>
</evidence>
<reference evidence="9" key="1">
    <citation type="submission" date="2021-02" db="EMBL/GenBank/DDBJ databases">
        <title>Draft genome sequence of Microbispora sp. RL4-1S isolated from rice leaves in Thailand.</title>
        <authorList>
            <person name="Muangham S."/>
            <person name="Duangmal K."/>
        </authorList>
    </citation>
    <scope>NUCLEOTIDE SEQUENCE</scope>
    <source>
        <strain evidence="9">RL4-1S</strain>
    </source>
</reference>
<comment type="similarity">
    <text evidence="6">Belongs to the peptidase M48 family.</text>
</comment>
<evidence type="ECO:0000256" key="7">
    <source>
        <dbReference type="SAM" id="Phobius"/>
    </source>
</evidence>
<dbReference type="GO" id="GO:0004222">
    <property type="term" value="F:metalloendopeptidase activity"/>
    <property type="evidence" value="ECO:0007669"/>
    <property type="project" value="InterPro"/>
</dbReference>
<evidence type="ECO:0000256" key="6">
    <source>
        <dbReference type="RuleBase" id="RU003983"/>
    </source>
</evidence>
<keyword evidence="3 6" id="KW-0378">Hydrolase</keyword>
<keyword evidence="7" id="KW-0472">Membrane</keyword>
<keyword evidence="1 6" id="KW-0645">Protease</keyword>
<keyword evidence="10" id="KW-1185">Reference proteome</keyword>